<evidence type="ECO:0000256" key="3">
    <source>
        <dbReference type="ARBA" id="ARBA00023237"/>
    </source>
</evidence>
<dbReference type="RefSeq" id="WP_071897906.1">
    <property type="nucleotide sequence ID" value="NZ_MPIN01000002.1"/>
</dbReference>
<dbReference type="EMBL" id="MPIN01000002">
    <property type="protein sequence ID" value="OJH41373.1"/>
    <property type="molecule type" value="Genomic_DNA"/>
</dbReference>
<dbReference type="Proteomes" id="UP000182229">
    <property type="component" value="Unassembled WGS sequence"/>
</dbReference>
<name>A0A1L9BGJ4_9BACT</name>
<dbReference type="InterPro" id="IPR036737">
    <property type="entry name" value="OmpA-like_sf"/>
</dbReference>
<evidence type="ECO:0000256" key="2">
    <source>
        <dbReference type="ARBA" id="ARBA00023136"/>
    </source>
</evidence>
<dbReference type="InterPro" id="IPR050330">
    <property type="entry name" value="Bact_OuterMem_StrucFunc"/>
</dbReference>
<dbReference type="CDD" id="cd07185">
    <property type="entry name" value="OmpA_C-like"/>
    <property type="match status" value="1"/>
</dbReference>
<dbReference type="PANTHER" id="PTHR30329">
    <property type="entry name" value="STATOR ELEMENT OF FLAGELLAR MOTOR COMPLEX"/>
    <property type="match status" value="1"/>
</dbReference>
<dbReference type="GO" id="GO:0005509">
    <property type="term" value="F:calcium ion binding"/>
    <property type="evidence" value="ECO:0007669"/>
    <property type="project" value="InterPro"/>
</dbReference>
<comment type="subcellular location">
    <subcellularLocation>
        <location evidence="1">Cell outer membrane</location>
    </subcellularLocation>
</comment>
<dbReference type="InterPro" id="IPR028974">
    <property type="entry name" value="TSP_type-3_rpt"/>
</dbReference>
<evidence type="ECO:0000259" key="7">
    <source>
        <dbReference type="PROSITE" id="PS51123"/>
    </source>
</evidence>
<gene>
    <name evidence="8" type="ORF">BON30_10950</name>
</gene>
<feature type="region of interest" description="Disordered" evidence="5">
    <location>
        <begin position="506"/>
        <end position="539"/>
    </location>
</feature>
<organism evidence="8 9">
    <name type="scientific">Cystobacter ferrugineus</name>
    <dbReference type="NCBI Taxonomy" id="83449"/>
    <lineage>
        <taxon>Bacteria</taxon>
        <taxon>Pseudomonadati</taxon>
        <taxon>Myxococcota</taxon>
        <taxon>Myxococcia</taxon>
        <taxon>Myxococcales</taxon>
        <taxon>Cystobacterineae</taxon>
        <taxon>Archangiaceae</taxon>
        <taxon>Cystobacter</taxon>
    </lineage>
</organism>
<sequence length="539" mass="57118">MSRLAPLLLALLLTRAASAQDARFDVQAFRPSGAPQDLVGVGQSRPLSHLSVSGGAYLNFMLDPLVLVAAGTSSKSVSLVGNRLQLDVMASVGLYNWVEIGVDMPLVLFQGSDNLEAIGTEGFIQSFTPADLRLTAKAAIPGLRRSAEGNGFGGALTLGMSLPTGLQDAFASDGSVTWSPGLVVDYRFESGVLLALNTGFWLRPARQFADTLWGNSLTFGLGAEVPILRANGITAMGMLTGSTALEKLLTQPQALPTELLFGLRWYTGLGLTFTVGGGGGCGCSPTSPTLRLFTSIIWVPAKTREWEAIQRFKEPPEPPLPPPPPVDPDGDSVIGEGDRCPNAPGPVENGGCPDTDRDGDAVVDRLDPCPLLAAGPRGRNGCPLARIEGNKIVILDQVHFATDQDVILPESFPILEEVAQELLAHEEIQRVLVEAHTDARANDAYNFDLSRRRAVSVQNFLLDSGIAVERLCSAGFGRSRPLTANDSEANMALNRRVEFTIIPPVEGGALPPCPPDPAAGWQVPPTKKGAKRSAPPGSR</sequence>
<reference evidence="9" key="1">
    <citation type="submission" date="2016-11" db="EMBL/GenBank/DDBJ databases">
        <authorList>
            <person name="Shukria A."/>
            <person name="Stevens D.C."/>
        </authorList>
    </citation>
    <scope>NUCLEOTIDE SEQUENCE [LARGE SCALE GENOMIC DNA]</scope>
    <source>
        <strain evidence="9">Cbfe23</strain>
    </source>
</reference>
<dbReference type="NCBIfam" id="NF033763">
    <property type="entry name" value="exchanger_TraB"/>
    <property type="match status" value="1"/>
</dbReference>
<dbReference type="SUPFAM" id="SSF103647">
    <property type="entry name" value="TSP type-3 repeat"/>
    <property type="match status" value="1"/>
</dbReference>
<keyword evidence="6" id="KW-0732">Signal</keyword>
<protein>
    <submittedName>
        <fullName evidence="8">Cell envelope biogenesis protein OmpA</fullName>
    </submittedName>
</protein>
<keyword evidence="9" id="KW-1185">Reference proteome</keyword>
<evidence type="ECO:0000256" key="1">
    <source>
        <dbReference type="ARBA" id="ARBA00004442"/>
    </source>
</evidence>
<evidence type="ECO:0000313" key="8">
    <source>
        <dbReference type="EMBL" id="OJH41373.1"/>
    </source>
</evidence>
<dbReference type="AlphaFoldDB" id="A0A1L9BGJ4"/>
<dbReference type="GO" id="GO:0009279">
    <property type="term" value="C:cell outer membrane"/>
    <property type="evidence" value="ECO:0007669"/>
    <property type="project" value="UniProtKB-SubCell"/>
</dbReference>
<evidence type="ECO:0000256" key="4">
    <source>
        <dbReference type="PROSITE-ProRule" id="PRU00473"/>
    </source>
</evidence>
<dbReference type="PRINTS" id="PR01021">
    <property type="entry name" value="OMPADOMAIN"/>
</dbReference>
<evidence type="ECO:0000256" key="6">
    <source>
        <dbReference type="SAM" id="SignalP"/>
    </source>
</evidence>
<keyword evidence="2 4" id="KW-0472">Membrane</keyword>
<dbReference type="Gene3D" id="3.30.1330.60">
    <property type="entry name" value="OmpA-like domain"/>
    <property type="match status" value="1"/>
</dbReference>
<keyword evidence="3" id="KW-0998">Cell outer membrane</keyword>
<dbReference type="SUPFAM" id="SSF103088">
    <property type="entry name" value="OmpA-like"/>
    <property type="match status" value="1"/>
</dbReference>
<evidence type="ECO:0000313" key="9">
    <source>
        <dbReference type="Proteomes" id="UP000182229"/>
    </source>
</evidence>
<proteinExistence type="predicted"/>
<accession>A0A1L9BGJ4</accession>
<dbReference type="InterPro" id="IPR006664">
    <property type="entry name" value="OMP_bac"/>
</dbReference>
<evidence type="ECO:0000256" key="5">
    <source>
        <dbReference type="SAM" id="MobiDB-lite"/>
    </source>
</evidence>
<feature type="domain" description="OmpA-like" evidence="7">
    <location>
        <begin position="388"/>
        <end position="505"/>
    </location>
</feature>
<dbReference type="STRING" id="83449.BON30_10950"/>
<dbReference type="PANTHER" id="PTHR30329:SF21">
    <property type="entry name" value="LIPOPROTEIN YIAD-RELATED"/>
    <property type="match status" value="1"/>
</dbReference>
<reference evidence="8 9" key="2">
    <citation type="submission" date="2016-12" db="EMBL/GenBank/DDBJ databases">
        <title>Draft Genome Sequence of Cystobacter ferrugineus Strain Cbfe23.</title>
        <authorList>
            <person name="Akbar S."/>
            <person name="Dowd S.E."/>
            <person name="Stevens D.C."/>
        </authorList>
    </citation>
    <scope>NUCLEOTIDE SEQUENCE [LARGE SCALE GENOMIC DNA]</scope>
    <source>
        <strain evidence="8 9">Cbfe23</strain>
    </source>
</reference>
<feature type="signal peptide" evidence="6">
    <location>
        <begin position="1"/>
        <end position="19"/>
    </location>
</feature>
<dbReference type="PROSITE" id="PS51123">
    <property type="entry name" value="OMPA_2"/>
    <property type="match status" value="1"/>
</dbReference>
<dbReference type="Pfam" id="PF00691">
    <property type="entry name" value="OmpA"/>
    <property type="match status" value="1"/>
</dbReference>
<dbReference type="InterPro" id="IPR006665">
    <property type="entry name" value="OmpA-like"/>
</dbReference>
<comment type="caution">
    <text evidence="8">The sequence shown here is derived from an EMBL/GenBank/DDBJ whole genome shotgun (WGS) entry which is preliminary data.</text>
</comment>
<feature type="chain" id="PRO_5012634697" evidence="6">
    <location>
        <begin position="20"/>
        <end position="539"/>
    </location>
</feature>
<dbReference type="OrthoDB" id="5484889at2"/>